<evidence type="ECO:0000256" key="12">
    <source>
        <dbReference type="SAM" id="MobiDB-lite"/>
    </source>
</evidence>
<evidence type="ECO:0000256" key="7">
    <source>
        <dbReference type="ARBA" id="ARBA00022840"/>
    </source>
</evidence>
<dbReference type="InterPro" id="IPR050747">
    <property type="entry name" value="Mitochondrial_chaperone_BCS1"/>
</dbReference>
<dbReference type="InterPro" id="IPR003593">
    <property type="entry name" value="AAA+_ATPase"/>
</dbReference>
<dbReference type="SMART" id="SM01024">
    <property type="entry name" value="BCS1_N"/>
    <property type="match status" value="1"/>
</dbReference>
<sequence length="620" mass="69132">MSKQSSAYGPLEEFPTNGLWSWLPSFLGLSSLFATFLSSSSPFVSSAKLLILGSIVETGRRLCLWLMERFRIQYSMTAQFDEGDPAYEWVVHFLTQQGLWRSSREFRVSAKSSKRKWAIHTRSEENVKDNAEYVPTYELPQLFRWNGYWLEIKRSRTGGASLPSLSPYGMPTSGGTIFITVYSLNMATLYDFVEGARRSYLESSKPDVIIHTADTPHYNPSFTWTNVKRKMRRPLSSIILQEGVVESLIKDAQEFLDMEDWYVNRGIPHRRGYLLHGPPGSGKSSTIYALAGELGLEIYSLSLASGFVDDSFLQRAASSIPKRSIFLIEDIDCAFPSRDDAESPLNYLPSLPGLPNPYTSVRRSSVTLSGLLNVIDGVGSDDGKLFFATTNYIDRLDPALLRPGRIDRKIQYSLATQAQAAALFLRFFAEPRTRLNPPRLIKTPDDPPAKTSITVVLTAADDSRDDDANGHEDPLSGLADAFSSSISTNEFSTAELQGYLLSCKNQPEQAVVGISSWIEQERKDRRERKEREETRKRKAQEKQNKIMKGHYVYGQPVQPLQVVPPSAPPVEIPPPGAGSDTTTNDSTLHGSKDHDLSPSPAYEPREGSNLPVGRPVVTVV</sequence>
<keyword evidence="9" id="KW-0496">Mitochondrion</keyword>
<dbReference type="Pfam" id="PF00004">
    <property type="entry name" value="AAA"/>
    <property type="match status" value="1"/>
</dbReference>
<dbReference type="Proteomes" id="UP001465976">
    <property type="component" value="Unassembled WGS sequence"/>
</dbReference>
<dbReference type="InterPro" id="IPR057495">
    <property type="entry name" value="AAA_lid_BCS1"/>
</dbReference>
<feature type="compositionally biased region" description="Basic and acidic residues" evidence="12">
    <location>
        <begin position="520"/>
        <end position="544"/>
    </location>
</feature>
<evidence type="ECO:0000256" key="11">
    <source>
        <dbReference type="ARBA" id="ARBA00048778"/>
    </source>
</evidence>
<evidence type="ECO:0000256" key="2">
    <source>
        <dbReference type="ARBA" id="ARBA00007448"/>
    </source>
</evidence>
<dbReference type="SUPFAM" id="SSF52540">
    <property type="entry name" value="P-loop containing nucleoside triphosphate hydrolases"/>
    <property type="match status" value="1"/>
</dbReference>
<feature type="compositionally biased region" description="Low complexity" evidence="12">
    <location>
        <begin position="555"/>
        <end position="564"/>
    </location>
</feature>
<dbReference type="Gene3D" id="3.40.50.300">
    <property type="entry name" value="P-loop containing nucleotide triphosphate hydrolases"/>
    <property type="match status" value="1"/>
</dbReference>
<comment type="subcellular location">
    <subcellularLocation>
        <location evidence="1">Mitochondrion inner membrane</location>
        <topology evidence="1">Single-pass membrane protein</topology>
    </subcellularLocation>
</comment>
<evidence type="ECO:0000256" key="4">
    <source>
        <dbReference type="ARBA" id="ARBA00022741"/>
    </source>
</evidence>
<dbReference type="InterPro" id="IPR027417">
    <property type="entry name" value="P-loop_NTPase"/>
</dbReference>
<evidence type="ECO:0000259" key="14">
    <source>
        <dbReference type="SMART" id="SM01024"/>
    </source>
</evidence>
<gene>
    <name evidence="15" type="ORF">V5O48_007226</name>
</gene>
<evidence type="ECO:0000256" key="8">
    <source>
        <dbReference type="ARBA" id="ARBA00022989"/>
    </source>
</evidence>
<feature type="domain" description="AAA+ ATPase" evidence="13">
    <location>
        <begin position="269"/>
        <end position="416"/>
    </location>
</feature>
<accession>A0ABR3FHA8</accession>
<keyword evidence="10" id="KW-0472">Membrane</keyword>
<evidence type="ECO:0008006" key="17">
    <source>
        <dbReference type="Google" id="ProtNLM"/>
    </source>
</evidence>
<dbReference type="SMART" id="SM00382">
    <property type="entry name" value="AAA"/>
    <property type="match status" value="1"/>
</dbReference>
<feature type="compositionally biased region" description="Pro residues" evidence="12">
    <location>
        <begin position="565"/>
        <end position="576"/>
    </location>
</feature>
<dbReference type="EMBL" id="JBAHYK010000372">
    <property type="protein sequence ID" value="KAL0574742.1"/>
    <property type="molecule type" value="Genomic_DNA"/>
</dbReference>
<dbReference type="InterPro" id="IPR003959">
    <property type="entry name" value="ATPase_AAA_core"/>
</dbReference>
<organism evidence="15 16">
    <name type="scientific">Marasmius crinis-equi</name>
    <dbReference type="NCBI Taxonomy" id="585013"/>
    <lineage>
        <taxon>Eukaryota</taxon>
        <taxon>Fungi</taxon>
        <taxon>Dikarya</taxon>
        <taxon>Basidiomycota</taxon>
        <taxon>Agaricomycotina</taxon>
        <taxon>Agaricomycetes</taxon>
        <taxon>Agaricomycetidae</taxon>
        <taxon>Agaricales</taxon>
        <taxon>Marasmiineae</taxon>
        <taxon>Marasmiaceae</taxon>
        <taxon>Marasmius</taxon>
    </lineage>
</organism>
<dbReference type="PANTHER" id="PTHR23070">
    <property type="entry name" value="BCS1 AAA-TYPE ATPASE"/>
    <property type="match status" value="1"/>
</dbReference>
<feature type="domain" description="BCS1 N-terminal" evidence="14">
    <location>
        <begin position="50"/>
        <end position="238"/>
    </location>
</feature>
<dbReference type="Pfam" id="PF08740">
    <property type="entry name" value="BCS1_N"/>
    <property type="match status" value="1"/>
</dbReference>
<dbReference type="CDD" id="cd19510">
    <property type="entry name" value="RecA-like_BCS1"/>
    <property type="match status" value="1"/>
</dbReference>
<keyword evidence="8" id="KW-1133">Transmembrane helix</keyword>
<keyword evidence="5" id="KW-0999">Mitochondrion inner membrane</keyword>
<keyword evidence="4" id="KW-0547">Nucleotide-binding</keyword>
<evidence type="ECO:0000313" key="15">
    <source>
        <dbReference type="EMBL" id="KAL0574742.1"/>
    </source>
</evidence>
<evidence type="ECO:0000256" key="10">
    <source>
        <dbReference type="ARBA" id="ARBA00023136"/>
    </source>
</evidence>
<keyword evidence="6" id="KW-0378">Hydrolase</keyword>
<comment type="similarity">
    <text evidence="2">Belongs to the AAA ATPase family. BCS1 subfamily.</text>
</comment>
<protein>
    <recommendedName>
        <fullName evidence="17">Mitochondrial chaperone BCS1</fullName>
    </recommendedName>
</protein>
<evidence type="ECO:0000256" key="6">
    <source>
        <dbReference type="ARBA" id="ARBA00022801"/>
    </source>
</evidence>
<evidence type="ECO:0000256" key="5">
    <source>
        <dbReference type="ARBA" id="ARBA00022792"/>
    </source>
</evidence>
<evidence type="ECO:0000256" key="3">
    <source>
        <dbReference type="ARBA" id="ARBA00022692"/>
    </source>
</evidence>
<keyword evidence="3" id="KW-0812">Transmembrane</keyword>
<feature type="region of interest" description="Disordered" evidence="12">
    <location>
        <begin position="520"/>
        <end position="620"/>
    </location>
</feature>
<evidence type="ECO:0000313" key="16">
    <source>
        <dbReference type="Proteomes" id="UP001465976"/>
    </source>
</evidence>
<evidence type="ECO:0000259" key="13">
    <source>
        <dbReference type="SMART" id="SM00382"/>
    </source>
</evidence>
<evidence type="ECO:0000256" key="1">
    <source>
        <dbReference type="ARBA" id="ARBA00004434"/>
    </source>
</evidence>
<proteinExistence type="inferred from homology"/>
<feature type="compositionally biased region" description="Polar residues" evidence="12">
    <location>
        <begin position="579"/>
        <end position="589"/>
    </location>
</feature>
<dbReference type="Pfam" id="PF25426">
    <property type="entry name" value="AAA_lid_BCS1"/>
    <property type="match status" value="1"/>
</dbReference>
<dbReference type="InterPro" id="IPR014851">
    <property type="entry name" value="BCS1_N"/>
</dbReference>
<comment type="caution">
    <text evidence="15">The sequence shown here is derived from an EMBL/GenBank/DDBJ whole genome shotgun (WGS) entry which is preliminary data.</text>
</comment>
<keyword evidence="7" id="KW-0067">ATP-binding</keyword>
<keyword evidence="16" id="KW-1185">Reference proteome</keyword>
<comment type="catalytic activity">
    <reaction evidence="11">
        <text>ATP + H2O = ADP + phosphate + H(+)</text>
        <dbReference type="Rhea" id="RHEA:13065"/>
        <dbReference type="ChEBI" id="CHEBI:15377"/>
        <dbReference type="ChEBI" id="CHEBI:15378"/>
        <dbReference type="ChEBI" id="CHEBI:30616"/>
        <dbReference type="ChEBI" id="CHEBI:43474"/>
        <dbReference type="ChEBI" id="CHEBI:456216"/>
    </reaction>
    <physiologicalReaction direction="left-to-right" evidence="11">
        <dbReference type="Rhea" id="RHEA:13066"/>
    </physiologicalReaction>
</comment>
<reference evidence="15 16" key="1">
    <citation type="submission" date="2024-02" db="EMBL/GenBank/DDBJ databases">
        <title>A draft genome for the cacao thread blight pathogen Marasmius crinis-equi.</title>
        <authorList>
            <person name="Cohen S.P."/>
            <person name="Baruah I.K."/>
            <person name="Amoako-Attah I."/>
            <person name="Bukari Y."/>
            <person name="Meinhardt L.W."/>
            <person name="Bailey B.A."/>
        </authorList>
    </citation>
    <scope>NUCLEOTIDE SEQUENCE [LARGE SCALE GENOMIC DNA]</scope>
    <source>
        <strain evidence="15 16">GH-76</strain>
    </source>
</reference>
<evidence type="ECO:0000256" key="9">
    <source>
        <dbReference type="ARBA" id="ARBA00023128"/>
    </source>
</evidence>
<name>A0ABR3FHA8_9AGAR</name>